<evidence type="ECO:0000313" key="3">
    <source>
        <dbReference type="EMBL" id="CAF4051474.1"/>
    </source>
</evidence>
<evidence type="ECO:0000256" key="1">
    <source>
        <dbReference type="SAM" id="MobiDB-lite"/>
    </source>
</evidence>
<organism evidence="2 4">
    <name type="scientific">Didymodactylos carnosus</name>
    <dbReference type="NCBI Taxonomy" id="1234261"/>
    <lineage>
        <taxon>Eukaryota</taxon>
        <taxon>Metazoa</taxon>
        <taxon>Spiralia</taxon>
        <taxon>Gnathifera</taxon>
        <taxon>Rotifera</taxon>
        <taxon>Eurotatoria</taxon>
        <taxon>Bdelloidea</taxon>
        <taxon>Philodinida</taxon>
        <taxon>Philodinidae</taxon>
        <taxon>Didymodactylos</taxon>
    </lineage>
</organism>
<dbReference type="AlphaFoldDB" id="A0A816HHP7"/>
<keyword evidence="4" id="KW-1185">Reference proteome</keyword>
<dbReference type="OrthoDB" id="10503223at2759"/>
<evidence type="ECO:0000313" key="2">
    <source>
        <dbReference type="EMBL" id="CAF1688464.1"/>
    </source>
</evidence>
<reference evidence="2" key="1">
    <citation type="submission" date="2021-02" db="EMBL/GenBank/DDBJ databases">
        <authorList>
            <person name="Nowell W R."/>
        </authorList>
    </citation>
    <scope>NUCLEOTIDE SEQUENCE</scope>
</reference>
<feature type="region of interest" description="Disordered" evidence="1">
    <location>
        <begin position="15"/>
        <end position="59"/>
    </location>
</feature>
<dbReference type="EMBL" id="CAJNOQ010074159">
    <property type="protein sequence ID" value="CAF1688464.1"/>
    <property type="molecule type" value="Genomic_DNA"/>
</dbReference>
<feature type="non-terminal residue" evidence="2">
    <location>
        <position position="59"/>
    </location>
</feature>
<sequence length="59" mass="6664">DLGDKRMDDFINEAAAKVRSSQQNRLEEKVTSNTSDDDKNSAAPKIQLSELEKKNDKLK</sequence>
<dbReference type="EMBL" id="CAJOBC010021543">
    <property type="protein sequence ID" value="CAF4051474.1"/>
    <property type="molecule type" value="Genomic_DNA"/>
</dbReference>
<feature type="compositionally biased region" description="Basic and acidic residues" evidence="1">
    <location>
        <begin position="25"/>
        <end position="40"/>
    </location>
</feature>
<proteinExistence type="predicted"/>
<dbReference type="Proteomes" id="UP000681722">
    <property type="component" value="Unassembled WGS sequence"/>
</dbReference>
<feature type="non-terminal residue" evidence="2">
    <location>
        <position position="1"/>
    </location>
</feature>
<dbReference type="Proteomes" id="UP000663829">
    <property type="component" value="Unassembled WGS sequence"/>
</dbReference>
<name>A0A816HHP7_9BILA</name>
<feature type="compositionally biased region" description="Basic and acidic residues" evidence="1">
    <location>
        <begin position="50"/>
        <end position="59"/>
    </location>
</feature>
<evidence type="ECO:0000313" key="4">
    <source>
        <dbReference type="Proteomes" id="UP000663829"/>
    </source>
</evidence>
<protein>
    <submittedName>
        <fullName evidence="2">Uncharacterized protein</fullName>
    </submittedName>
</protein>
<accession>A0A816HHP7</accession>
<gene>
    <name evidence="2" type="ORF">GPM918_LOCUS46801</name>
    <name evidence="3" type="ORF">SRO942_LOCUS27128</name>
</gene>
<comment type="caution">
    <text evidence="2">The sequence shown here is derived from an EMBL/GenBank/DDBJ whole genome shotgun (WGS) entry which is preliminary data.</text>
</comment>